<dbReference type="SUPFAM" id="SSF53098">
    <property type="entry name" value="Ribonuclease H-like"/>
    <property type="match status" value="1"/>
</dbReference>
<dbReference type="OrthoDB" id="912479at2759"/>
<dbReference type="EMBL" id="CACTIH010007342">
    <property type="protein sequence ID" value="CAA3010428.1"/>
    <property type="molecule type" value="Genomic_DNA"/>
</dbReference>
<reference evidence="2 3" key="1">
    <citation type="submission" date="2019-12" db="EMBL/GenBank/DDBJ databases">
        <authorList>
            <person name="Alioto T."/>
            <person name="Alioto T."/>
            <person name="Gomez Garrido J."/>
        </authorList>
    </citation>
    <scope>NUCLEOTIDE SEQUENCE [LARGE SCALE GENOMIC DNA]</scope>
</reference>
<dbReference type="Gramene" id="OE9A054229T1">
    <property type="protein sequence ID" value="OE9A054229C1"/>
    <property type="gene ID" value="OE9A054229"/>
</dbReference>
<sequence>MCSKMSKPTLLVSWRKHAIGWVKLNVDGSCFGNPGPYGGGGMIRDHYGNLVVCFSVAYGYGRNNEAELRAIIAVVELYKEMGFQQVEIDCDSTVMYREANRATDLIAQQGTDGLMARYMHLDQIPNLLKVLFLWINLVFLTLGNSSEVDVLALFA</sequence>
<dbReference type="InterPro" id="IPR012337">
    <property type="entry name" value="RNaseH-like_sf"/>
</dbReference>
<dbReference type="InterPro" id="IPR053151">
    <property type="entry name" value="RNase_H-like"/>
</dbReference>
<dbReference type="InterPro" id="IPR002156">
    <property type="entry name" value="RNaseH_domain"/>
</dbReference>
<dbReference type="PROSITE" id="PS50879">
    <property type="entry name" value="RNASE_H_1"/>
    <property type="match status" value="1"/>
</dbReference>
<evidence type="ECO:0000313" key="2">
    <source>
        <dbReference type="EMBL" id="CAA3010428.1"/>
    </source>
</evidence>
<comment type="caution">
    <text evidence="2">The sequence shown here is derived from an EMBL/GenBank/DDBJ whole genome shotgun (WGS) entry which is preliminary data.</text>
</comment>
<feature type="domain" description="RNase H type-1" evidence="1">
    <location>
        <begin position="18"/>
        <end position="155"/>
    </location>
</feature>
<organism evidence="2 3">
    <name type="scientific">Olea europaea subsp. europaea</name>
    <dbReference type="NCBI Taxonomy" id="158383"/>
    <lineage>
        <taxon>Eukaryota</taxon>
        <taxon>Viridiplantae</taxon>
        <taxon>Streptophyta</taxon>
        <taxon>Embryophyta</taxon>
        <taxon>Tracheophyta</taxon>
        <taxon>Spermatophyta</taxon>
        <taxon>Magnoliopsida</taxon>
        <taxon>eudicotyledons</taxon>
        <taxon>Gunneridae</taxon>
        <taxon>Pentapetalae</taxon>
        <taxon>asterids</taxon>
        <taxon>lamiids</taxon>
        <taxon>Lamiales</taxon>
        <taxon>Oleaceae</taxon>
        <taxon>Oleeae</taxon>
        <taxon>Olea</taxon>
    </lineage>
</organism>
<gene>
    <name evidence="2" type="ORF">OLEA9_A054229</name>
</gene>
<dbReference type="AlphaFoldDB" id="A0A8S0TWV7"/>
<keyword evidence="3" id="KW-1185">Reference proteome</keyword>
<name>A0A8S0TWV7_OLEEU</name>
<evidence type="ECO:0000259" key="1">
    <source>
        <dbReference type="PROSITE" id="PS50879"/>
    </source>
</evidence>
<protein>
    <submittedName>
        <fullName evidence="2">KDa ribonuclease H</fullName>
    </submittedName>
</protein>
<dbReference type="Proteomes" id="UP000594638">
    <property type="component" value="Unassembled WGS sequence"/>
</dbReference>
<dbReference type="PANTHER" id="PTHR47723:SF19">
    <property type="entry name" value="POLYNUCLEOTIDYL TRANSFERASE, RIBONUCLEASE H-LIKE SUPERFAMILY PROTEIN"/>
    <property type="match status" value="1"/>
</dbReference>
<dbReference type="Pfam" id="PF13456">
    <property type="entry name" value="RVT_3"/>
    <property type="match status" value="1"/>
</dbReference>
<proteinExistence type="predicted"/>
<dbReference type="Gene3D" id="3.30.420.10">
    <property type="entry name" value="Ribonuclease H-like superfamily/Ribonuclease H"/>
    <property type="match status" value="1"/>
</dbReference>
<accession>A0A8S0TWV7</accession>
<dbReference type="InterPro" id="IPR036397">
    <property type="entry name" value="RNaseH_sf"/>
</dbReference>
<dbReference type="PANTHER" id="PTHR47723">
    <property type="entry name" value="OS05G0353850 PROTEIN"/>
    <property type="match status" value="1"/>
</dbReference>
<evidence type="ECO:0000313" key="3">
    <source>
        <dbReference type="Proteomes" id="UP000594638"/>
    </source>
</evidence>
<dbReference type="GO" id="GO:0003676">
    <property type="term" value="F:nucleic acid binding"/>
    <property type="evidence" value="ECO:0007669"/>
    <property type="project" value="InterPro"/>
</dbReference>
<dbReference type="GO" id="GO:0004523">
    <property type="term" value="F:RNA-DNA hybrid ribonuclease activity"/>
    <property type="evidence" value="ECO:0007669"/>
    <property type="project" value="InterPro"/>
</dbReference>